<comment type="caution">
    <text evidence="1">The sequence shown here is derived from an EMBL/GenBank/DDBJ whole genome shotgun (WGS) entry which is preliminary data.</text>
</comment>
<gene>
    <name evidence="1" type="ORF">EYC84_001910</name>
</gene>
<dbReference type="Proteomes" id="UP000322873">
    <property type="component" value="Unassembled WGS sequence"/>
</dbReference>
<dbReference type="EMBL" id="VICG01000005">
    <property type="protein sequence ID" value="KAA8571969.1"/>
    <property type="molecule type" value="Genomic_DNA"/>
</dbReference>
<evidence type="ECO:0000313" key="1">
    <source>
        <dbReference type="EMBL" id="KAA8571969.1"/>
    </source>
</evidence>
<accession>A0A5M9JV27</accession>
<reference evidence="1 2" key="1">
    <citation type="submission" date="2019-06" db="EMBL/GenBank/DDBJ databases">
        <title>Genome Sequence of the Brown Rot Fungal Pathogen Monilinia fructicola.</title>
        <authorList>
            <person name="De Miccolis Angelini R.M."/>
            <person name="Landi L."/>
            <person name="Abate D."/>
            <person name="Pollastro S."/>
            <person name="Romanazzi G."/>
            <person name="Faretra F."/>
        </authorList>
    </citation>
    <scope>NUCLEOTIDE SEQUENCE [LARGE SCALE GENOMIC DNA]</scope>
    <source>
        <strain evidence="1 2">Mfrc123</strain>
    </source>
</reference>
<name>A0A5M9JV27_MONFR</name>
<organism evidence="1 2">
    <name type="scientific">Monilinia fructicola</name>
    <name type="common">Brown rot fungus</name>
    <name type="synonym">Ciboria fructicola</name>
    <dbReference type="NCBI Taxonomy" id="38448"/>
    <lineage>
        <taxon>Eukaryota</taxon>
        <taxon>Fungi</taxon>
        <taxon>Dikarya</taxon>
        <taxon>Ascomycota</taxon>
        <taxon>Pezizomycotina</taxon>
        <taxon>Leotiomycetes</taxon>
        <taxon>Helotiales</taxon>
        <taxon>Sclerotiniaceae</taxon>
        <taxon>Monilinia</taxon>
    </lineage>
</organism>
<proteinExistence type="predicted"/>
<dbReference type="AlphaFoldDB" id="A0A5M9JV27"/>
<keyword evidence="2" id="KW-1185">Reference proteome</keyword>
<protein>
    <submittedName>
        <fullName evidence="1">Uncharacterized protein</fullName>
    </submittedName>
</protein>
<evidence type="ECO:0000313" key="2">
    <source>
        <dbReference type="Proteomes" id="UP000322873"/>
    </source>
</evidence>
<sequence length="106" mass="12123">MTPKKKYTAEDYAKEYTAKDLESYYYYKGGRKDGLAVDNERDLRHHYHDLERSTKDSSVKLGMPAGPHVTFSSDITNGFRLVETPYGPELFPILGPQTQSNTMLNE</sequence>